<accession>A0AAX1Q8B1</accession>
<organism evidence="3 4">
    <name type="scientific">Priestia endophytica</name>
    <dbReference type="NCBI Taxonomy" id="135735"/>
    <lineage>
        <taxon>Bacteria</taxon>
        <taxon>Bacillati</taxon>
        <taxon>Bacillota</taxon>
        <taxon>Bacilli</taxon>
        <taxon>Bacillales</taxon>
        <taxon>Bacillaceae</taxon>
        <taxon>Priestia</taxon>
    </lineage>
</organism>
<feature type="domain" description="Bacteriophage T5 Orf172 DNA-binding" evidence="2">
    <location>
        <begin position="187"/>
        <end position="270"/>
    </location>
</feature>
<name>A0AAX1Q8B1_9BACI</name>
<evidence type="ECO:0000256" key="1">
    <source>
        <dbReference type="SAM" id="Coils"/>
    </source>
</evidence>
<dbReference type="SMART" id="SM00974">
    <property type="entry name" value="T5orf172"/>
    <property type="match status" value="1"/>
</dbReference>
<dbReference type="Pfam" id="PF13250">
    <property type="entry name" value="SNIPE"/>
    <property type="match status" value="1"/>
</dbReference>
<evidence type="ECO:0000259" key="2">
    <source>
        <dbReference type="SMART" id="SM00974"/>
    </source>
</evidence>
<dbReference type="EMBL" id="LVYK01000020">
    <property type="protein sequence ID" value="RAS77443.1"/>
    <property type="molecule type" value="Genomic_DNA"/>
</dbReference>
<protein>
    <recommendedName>
        <fullName evidence="2">Bacteriophage T5 Orf172 DNA-binding domain-containing protein</fullName>
    </recommendedName>
</protein>
<keyword evidence="1" id="KW-0175">Coiled coil</keyword>
<dbReference type="RefSeq" id="WP_111924542.1">
    <property type="nucleotide sequence ID" value="NZ_LVYK01000020.1"/>
</dbReference>
<dbReference type="InterPro" id="IPR025280">
    <property type="entry name" value="SNIPE"/>
</dbReference>
<sequence>MLNDDLIDDDPLRFPLSTAYTFDRNECDNIISKVKFNNITASEKRLVKVFEDLNKLTDMQRVAITPEYLDLKLEELSLKYEFEQKKQEEKEEQQTIKEQMREEARALKELEKAKEKVEKEEKHFSQAIEKMNLQLQKANSEEQQKLLDKLRELEAQLELTKRNKEDVINRVQNTRAGYVYIISNIGSFGDSVYKIGMTRRLEPLDRVKELGNASVPFTFDVHAMIFSEDAPALESALHRALSDKKGNKVNDRKEFFRVDLKEIEELVKRNHNKTVEFTKLAEAEEFRKSVEMANHSLHSVS</sequence>
<feature type="coiled-coil region" evidence="1">
    <location>
        <begin position="73"/>
        <end position="170"/>
    </location>
</feature>
<dbReference type="Pfam" id="PF13455">
    <property type="entry name" value="MUG113"/>
    <property type="match status" value="1"/>
</dbReference>
<evidence type="ECO:0000313" key="3">
    <source>
        <dbReference type="EMBL" id="RAS77443.1"/>
    </source>
</evidence>
<dbReference type="Proteomes" id="UP000250174">
    <property type="component" value="Unassembled WGS sequence"/>
</dbReference>
<proteinExistence type="predicted"/>
<gene>
    <name evidence="3" type="ORF">A3864_11585</name>
</gene>
<dbReference type="InterPro" id="IPR018306">
    <property type="entry name" value="Phage_T5_Orf172_DNA-bd"/>
</dbReference>
<comment type="caution">
    <text evidence="3">The sequence shown here is derived from an EMBL/GenBank/DDBJ whole genome shotgun (WGS) entry which is preliminary data.</text>
</comment>
<dbReference type="AlphaFoldDB" id="A0AAX1Q8B1"/>
<reference evidence="3 4" key="1">
    <citation type="submission" date="2016-03" db="EMBL/GenBank/DDBJ databases">
        <title>Comparison of Bacillus endophyticus and B. anthracis characteristics using whole genome sequence analysis and microbiological techniques.</title>
        <authorList>
            <person name="Lekota K.E."/>
            <person name="Mafofo J."/>
            <person name="Rees J."/>
            <person name="Muchadeyi F.C."/>
            <person name="Madoroba E."/>
            <person name="Van Heerden H."/>
        </authorList>
    </citation>
    <scope>NUCLEOTIDE SEQUENCE [LARGE SCALE GENOMIC DNA]</scope>
    <source>
        <strain evidence="3 4">3631_10C</strain>
    </source>
</reference>
<evidence type="ECO:0000313" key="4">
    <source>
        <dbReference type="Proteomes" id="UP000250174"/>
    </source>
</evidence>